<organism evidence="2 3">
    <name type="scientific">Rouxiella aceris</name>
    <dbReference type="NCBI Taxonomy" id="2703884"/>
    <lineage>
        <taxon>Bacteria</taxon>
        <taxon>Pseudomonadati</taxon>
        <taxon>Pseudomonadota</taxon>
        <taxon>Gammaproteobacteria</taxon>
        <taxon>Enterobacterales</taxon>
        <taxon>Yersiniaceae</taxon>
        <taxon>Rouxiella</taxon>
    </lineage>
</organism>
<dbReference type="Proteomes" id="UP000585363">
    <property type="component" value="Unassembled WGS sequence"/>
</dbReference>
<comment type="caution">
    <text evidence="2">The sequence shown here is derived from an EMBL/GenBank/DDBJ whole genome shotgun (WGS) entry which is preliminary data.</text>
</comment>
<dbReference type="Pfam" id="PF11162">
    <property type="entry name" value="DUF2946"/>
    <property type="match status" value="1"/>
</dbReference>
<proteinExistence type="predicted"/>
<dbReference type="EMBL" id="JAADJU010000001">
    <property type="protein sequence ID" value="NMP25426.1"/>
    <property type="molecule type" value="Genomic_DNA"/>
</dbReference>
<reference evidence="2 3" key="2">
    <citation type="submission" date="2020-06" db="EMBL/GenBank/DDBJ databases">
        <title>Polyphasic characterization of a Rahnella strain isolated from tree sap.</title>
        <authorList>
            <person name="Kim I.S."/>
        </authorList>
    </citation>
    <scope>NUCLEOTIDE SEQUENCE [LARGE SCALE GENOMIC DNA]</scope>
    <source>
        <strain evidence="2 3">SAP-1</strain>
    </source>
</reference>
<keyword evidence="1" id="KW-0812">Transmembrane</keyword>
<sequence>MRKSRHQQQRLTACTAILAVLLLFLAPVVSKSLMTHQGMISTSSAAVVSVSTPEINDPAMEQMANMADMHHMPPAATPAFPGEQDHHSMTMGDDSACGYCELLIHVPLMLWLFVPLLWLIMLVARILRSPPVLSPLIPRWSFRRRPRGPPRPPFFFVS</sequence>
<accession>A0A848MD94</accession>
<keyword evidence="1" id="KW-0472">Membrane</keyword>
<dbReference type="InterPro" id="IPR021333">
    <property type="entry name" value="DUF2946"/>
</dbReference>
<dbReference type="RefSeq" id="WP_169401131.1">
    <property type="nucleotide sequence ID" value="NZ_JAADJU010000001.1"/>
</dbReference>
<keyword evidence="1" id="KW-1133">Transmembrane helix</keyword>
<evidence type="ECO:0000313" key="2">
    <source>
        <dbReference type="EMBL" id="NMP25426.1"/>
    </source>
</evidence>
<evidence type="ECO:0000256" key="1">
    <source>
        <dbReference type="SAM" id="Phobius"/>
    </source>
</evidence>
<dbReference type="AlphaFoldDB" id="A0A848MD94"/>
<gene>
    <name evidence="2" type="ORF">GW590_00780</name>
</gene>
<protein>
    <submittedName>
        <fullName evidence="2">DUF2946 domain-containing protein</fullName>
    </submittedName>
</protein>
<evidence type="ECO:0000313" key="3">
    <source>
        <dbReference type="Proteomes" id="UP000585363"/>
    </source>
</evidence>
<feature type="transmembrane region" description="Helical" evidence="1">
    <location>
        <begin position="108"/>
        <end position="127"/>
    </location>
</feature>
<reference evidence="2 3" key="1">
    <citation type="submission" date="2020-01" db="EMBL/GenBank/DDBJ databases">
        <authorList>
            <person name="Lee S.D."/>
        </authorList>
    </citation>
    <scope>NUCLEOTIDE SEQUENCE [LARGE SCALE GENOMIC DNA]</scope>
    <source>
        <strain evidence="2 3">SAP-1</strain>
    </source>
</reference>
<name>A0A848MD94_9GAMM</name>
<keyword evidence="3" id="KW-1185">Reference proteome</keyword>